<evidence type="ECO:0000259" key="19">
    <source>
        <dbReference type="PROSITE" id="PS50110"/>
    </source>
</evidence>
<feature type="domain" description="Histidine kinase" evidence="18">
    <location>
        <begin position="294"/>
        <end position="514"/>
    </location>
</feature>
<keyword evidence="6 15" id="KW-0597">Phosphoprotein</keyword>
<keyword evidence="11" id="KW-0067">ATP-binding</keyword>
<dbReference type="PANTHER" id="PTHR45339">
    <property type="entry name" value="HYBRID SIGNAL TRANSDUCTION HISTIDINE KINASE J"/>
    <property type="match status" value="1"/>
</dbReference>
<evidence type="ECO:0000256" key="12">
    <source>
        <dbReference type="ARBA" id="ARBA00022989"/>
    </source>
</evidence>
<evidence type="ECO:0000259" key="18">
    <source>
        <dbReference type="PROSITE" id="PS50109"/>
    </source>
</evidence>
<dbReference type="PROSITE" id="PS50885">
    <property type="entry name" value="HAMP"/>
    <property type="match status" value="1"/>
</dbReference>
<dbReference type="PRINTS" id="PR00344">
    <property type="entry name" value="BCTRLSENSOR"/>
</dbReference>
<keyword evidence="22" id="KW-1185">Reference proteome</keyword>
<dbReference type="Pfam" id="PF09984">
    <property type="entry name" value="sCache_4"/>
    <property type="match status" value="1"/>
</dbReference>
<proteinExistence type="predicted"/>
<feature type="transmembrane region" description="Helical" evidence="17">
    <location>
        <begin position="12"/>
        <end position="34"/>
    </location>
</feature>
<keyword evidence="4" id="KW-1003">Cell membrane</keyword>
<dbReference type="CDD" id="cd16922">
    <property type="entry name" value="HATPase_EvgS-ArcB-TorS-like"/>
    <property type="match status" value="1"/>
</dbReference>
<evidence type="ECO:0000256" key="1">
    <source>
        <dbReference type="ARBA" id="ARBA00000085"/>
    </source>
</evidence>
<dbReference type="InterPro" id="IPR036641">
    <property type="entry name" value="HPT_dom_sf"/>
</dbReference>
<dbReference type="InterPro" id="IPR003660">
    <property type="entry name" value="HAMP_dom"/>
</dbReference>
<accession>A0A1N6X4D0</accession>
<dbReference type="SUPFAM" id="SSF52172">
    <property type="entry name" value="CheY-like"/>
    <property type="match status" value="1"/>
</dbReference>
<dbReference type="SUPFAM" id="SSF55874">
    <property type="entry name" value="ATPase domain of HSP90 chaperone/DNA topoisomerase II/histidine kinase"/>
    <property type="match status" value="1"/>
</dbReference>
<dbReference type="FunFam" id="1.10.287.130:FF:000004">
    <property type="entry name" value="Ethylene receptor 1"/>
    <property type="match status" value="1"/>
</dbReference>
<dbReference type="InterPro" id="IPR004358">
    <property type="entry name" value="Sig_transdc_His_kin-like_C"/>
</dbReference>
<dbReference type="InterPro" id="IPR036890">
    <property type="entry name" value="HATPase_C_sf"/>
</dbReference>
<dbReference type="InterPro" id="IPR003661">
    <property type="entry name" value="HisK_dim/P_dom"/>
</dbReference>
<keyword evidence="9" id="KW-0547">Nucleotide-binding</keyword>
<dbReference type="InterPro" id="IPR008207">
    <property type="entry name" value="Sig_transdc_His_kin_Hpt_dom"/>
</dbReference>
<dbReference type="SUPFAM" id="SSF47384">
    <property type="entry name" value="Homodimeric domain of signal transducing histidine kinase"/>
    <property type="match status" value="1"/>
</dbReference>
<dbReference type="InterPro" id="IPR003594">
    <property type="entry name" value="HATPase_dom"/>
</dbReference>
<evidence type="ECO:0000256" key="15">
    <source>
        <dbReference type="PROSITE-ProRule" id="PRU00169"/>
    </source>
</evidence>
<feature type="domain" description="HAMP" evidence="20">
    <location>
        <begin position="194"/>
        <end position="247"/>
    </location>
</feature>
<feature type="coiled-coil region" evidence="16">
    <location>
        <begin position="239"/>
        <end position="287"/>
    </location>
</feature>
<dbReference type="SMART" id="SM00388">
    <property type="entry name" value="HisKA"/>
    <property type="match status" value="1"/>
</dbReference>
<feature type="domain" description="Response regulatory" evidence="19">
    <location>
        <begin position="543"/>
        <end position="657"/>
    </location>
</feature>
<dbReference type="EC" id="2.7.13.3" evidence="3"/>
<dbReference type="Pfam" id="PF00672">
    <property type="entry name" value="HAMP"/>
    <property type="match status" value="1"/>
</dbReference>
<dbReference type="InterPro" id="IPR011006">
    <property type="entry name" value="CheY-like_superfamily"/>
</dbReference>
<keyword evidence="8 17" id="KW-0812">Transmembrane</keyword>
<dbReference type="Pfam" id="PF01627">
    <property type="entry name" value="Hpt"/>
    <property type="match status" value="1"/>
</dbReference>
<dbReference type="FunFam" id="3.30.565.10:FF:000010">
    <property type="entry name" value="Sensor histidine kinase RcsC"/>
    <property type="match status" value="1"/>
</dbReference>
<evidence type="ECO:0000256" key="2">
    <source>
        <dbReference type="ARBA" id="ARBA00004429"/>
    </source>
</evidence>
<evidence type="ECO:0000256" key="16">
    <source>
        <dbReference type="SAM" id="Coils"/>
    </source>
</evidence>
<evidence type="ECO:0000256" key="5">
    <source>
        <dbReference type="ARBA" id="ARBA00022519"/>
    </source>
</evidence>
<dbReference type="STRING" id="49186.SAMN05421647_112115"/>
<dbReference type="PANTHER" id="PTHR45339:SF1">
    <property type="entry name" value="HYBRID SIGNAL TRANSDUCTION HISTIDINE KINASE J"/>
    <property type="match status" value="1"/>
</dbReference>
<dbReference type="Gene3D" id="6.10.340.10">
    <property type="match status" value="1"/>
</dbReference>
<evidence type="ECO:0000256" key="13">
    <source>
        <dbReference type="ARBA" id="ARBA00023012"/>
    </source>
</evidence>
<feature type="modified residue" description="4-aspartylphosphate" evidence="15">
    <location>
        <position position="592"/>
    </location>
</feature>
<evidence type="ECO:0000256" key="7">
    <source>
        <dbReference type="ARBA" id="ARBA00022679"/>
    </source>
</evidence>
<dbReference type="PROSITE" id="PS50109">
    <property type="entry name" value="HIS_KIN"/>
    <property type="match status" value="1"/>
</dbReference>
<dbReference type="SMART" id="SM00304">
    <property type="entry name" value="HAMP"/>
    <property type="match status" value="1"/>
</dbReference>
<feature type="transmembrane region" description="Helical" evidence="17">
    <location>
        <begin position="171"/>
        <end position="194"/>
    </location>
</feature>
<evidence type="ECO:0000256" key="14">
    <source>
        <dbReference type="ARBA" id="ARBA00023136"/>
    </source>
</evidence>
<dbReference type="SMART" id="SM00448">
    <property type="entry name" value="REC"/>
    <property type="match status" value="1"/>
</dbReference>
<evidence type="ECO:0000256" key="8">
    <source>
        <dbReference type="ARBA" id="ARBA00022692"/>
    </source>
</evidence>
<dbReference type="GO" id="GO:0005886">
    <property type="term" value="C:plasma membrane"/>
    <property type="evidence" value="ECO:0007669"/>
    <property type="project" value="UniProtKB-SubCell"/>
</dbReference>
<evidence type="ECO:0000259" key="20">
    <source>
        <dbReference type="PROSITE" id="PS50885"/>
    </source>
</evidence>
<gene>
    <name evidence="21" type="ORF">SAMN05421647_112115</name>
</gene>
<comment type="subcellular location">
    <subcellularLocation>
        <location evidence="2">Cell inner membrane</location>
        <topology evidence="2">Multi-pass membrane protein</topology>
    </subcellularLocation>
</comment>
<dbReference type="GO" id="GO:0005524">
    <property type="term" value="F:ATP binding"/>
    <property type="evidence" value="ECO:0007669"/>
    <property type="project" value="UniProtKB-KW"/>
</dbReference>
<protein>
    <recommendedName>
        <fullName evidence="3">histidine kinase</fullName>
        <ecNumber evidence="3">2.7.13.3</ecNumber>
    </recommendedName>
</protein>
<evidence type="ECO:0000256" key="4">
    <source>
        <dbReference type="ARBA" id="ARBA00022475"/>
    </source>
</evidence>
<dbReference type="CDD" id="cd17546">
    <property type="entry name" value="REC_hyHK_CKI1_RcsC-like"/>
    <property type="match status" value="1"/>
</dbReference>
<name>A0A1N6X4D0_9GAMM</name>
<dbReference type="InterPro" id="IPR036097">
    <property type="entry name" value="HisK_dim/P_sf"/>
</dbReference>
<dbReference type="InterPro" id="IPR005467">
    <property type="entry name" value="His_kinase_dom"/>
</dbReference>
<dbReference type="RefSeq" id="WP_076465936.1">
    <property type="nucleotide sequence ID" value="NZ_FTMN01000012.1"/>
</dbReference>
<keyword evidence="14 17" id="KW-0472">Membrane</keyword>
<dbReference type="Gene3D" id="1.10.287.130">
    <property type="match status" value="1"/>
</dbReference>
<evidence type="ECO:0000313" key="21">
    <source>
        <dbReference type="EMBL" id="SIQ97198.1"/>
    </source>
</evidence>
<evidence type="ECO:0000313" key="22">
    <source>
        <dbReference type="Proteomes" id="UP000186895"/>
    </source>
</evidence>
<evidence type="ECO:0000256" key="17">
    <source>
        <dbReference type="SAM" id="Phobius"/>
    </source>
</evidence>
<dbReference type="PROSITE" id="PS50110">
    <property type="entry name" value="RESPONSE_REGULATORY"/>
    <property type="match status" value="1"/>
</dbReference>
<dbReference type="SUPFAM" id="SSF158472">
    <property type="entry name" value="HAMP domain-like"/>
    <property type="match status" value="1"/>
</dbReference>
<sequence length="757" mass="84176">MLRPGTLSIRARVLLLALIPMLVLASILGTYFTYTRLDDNNARLEERGRLISGLLASAAEFGVISGNRYQLQLLSQQALRHHDEVRDILFYDDSFNLLYRSDRFPVTFSPDSPPQVLGGEDWYFLTPIYSRALLLESNPELVPHSLEPVQVGWVGVVLSTRTHSATRQEMLLSSLLLILAGLLATAVVASRFGLGITRPISALSQVVERLESGQLDTRAATTGASGELGLLARGINRMAARIQRSSQQQEEQVRKATRQLTTTLRHLERQNEELSDARYQAETANRTKDEFLARMSHELRTPLTSVLGFAQLLQNTEQTPEQRQYCQIINQTSSLLLTIIDDILDFSRLQSDAIQLEQIAFPVRECLQNVVAMQSPMARDKGLKLEVSLDDNLPPALRGDPTRLAQILTNLIGNAIKFTDSGEVRLNASSHCESNRCHLDIEVSDTGIGISEAQQQNLFKAFAQADNSISRRYGGSGLGLVIAHHLANLMHGSLNLTSTQGEGTQVHLRLTLPIAQVTPQMPPQPSRTATPVPSRLQLNRRLNILLAEDNDFNRLLLNRVLSQAGARVIQAQTGVEAVQQFRQHRPDLILMDVHMPEMDGIQATREIRALDSEVPLFAVTANVMAHEHEALRAAGANEILLKPLNLSDLFERLARLEHKPQPTSPAPVSDLLDAVDPDALHSELERQIEALEQAVEAKRFDVIRSHAHQLMGVAGLYELPELETVVAELHQAAIAGDQRLCWQASHRLSRLVEHEQY</sequence>
<comment type="catalytic activity">
    <reaction evidence="1">
        <text>ATP + protein L-histidine = ADP + protein N-phospho-L-histidine.</text>
        <dbReference type="EC" id="2.7.13.3"/>
    </reaction>
</comment>
<dbReference type="Gene3D" id="3.40.50.2300">
    <property type="match status" value="1"/>
</dbReference>
<dbReference type="EMBL" id="FTMN01000012">
    <property type="protein sequence ID" value="SIQ97198.1"/>
    <property type="molecule type" value="Genomic_DNA"/>
</dbReference>
<dbReference type="SMART" id="SM00387">
    <property type="entry name" value="HATPase_c"/>
    <property type="match status" value="1"/>
</dbReference>
<evidence type="ECO:0000256" key="10">
    <source>
        <dbReference type="ARBA" id="ARBA00022777"/>
    </source>
</evidence>
<dbReference type="GO" id="GO:0000155">
    <property type="term" value="F:phosphorelay sensor kinase activity"/>
    <property type="evidence" value="ECO:0007669"/>
    <property type="project" value="InterPro"/>
</dbReference>
<keyword evidence="10 21" id="KW-0418">Kinase</keyword>
<dbReference type="Gene3D" id="1.20.120.160">
    <property type="entry name" value="HPT domain"/>
    <property type="match status" value="1"/>
</dbReference>
<evidence type="ECO:0000256" key="6">
    <source>
        <dbReference type="ARBA" id="ARBA00022553"/>
    </source>
</evidence>
<dbReference type="InterPro" id="IPR019247">
    <property type="entry name" value="Histidine_kinase_BarA_N"/>
</dbReference>
<dbReference type="Pfam" id="PF02518">
    <property type="entry name" value="HATPase_c"/>
    <property type="match status" value="1"/>
</dbReference>
<dbReference type="CDD" id="cd00082">
    <property type="entry name" value="HisKA"/>
    <property type="match status" value="1"/>
</dbReference>
<evidence type="ECO:0000256" key="3">
    <source>
        <dbReference type="ARBA" id="ARBA00012438"/>
    </source>
</evidence>
<dbReference type="InterPro" id="IPR001789">
    <property type="entry name" value="Sig_transdc_resp-reg_receiver"/>
</dbReference>
<evidence type="ECO:0000256" key="11">
    <source>
        <dbReference type="ARBA" id="ARBA00022840"/>
    </source>
</evidence>
<evidence type="ECO:0000256" key="9">
    <source>
        <dbReference type="ARBA" id="ARBA00022741"/>
    </source>
</evidence>
<reference evidence="21 22" key="1">
    <citation type="submission" date="2017-01" db="EMBL/GenBank/DDBJ databases">
        <authorList>
            <person name="Mah S.A."/>
            <person name="Swanson W.J."/>
            <person name="Moy G.W."/>
            <person name="Vacquier V.D."/>
        </authorList>
    </citation>
    <scope>NUCLEOTIDE SEQUENCE [LARGE SCALE GENOMIC DNA]</scope>
    <source>
        <strain evidence="21 22">DSM 7027</strain>
    </source>
</reference>
<dbReference type="AlphaFoldDB" id="A0A1N6X4D0"/>
<keyword evidence="12 17" id="KW-1133">Transmembrane helix</keyword>
<dbReference type="eggNOG" id="COG4251">
    <property type="taxonomic scope" value="Bacteria"/>
</dbReference>
<dbReference type="Pfam" id="PF00072">
    <property type="entry name" value="Response_reg"/>
    <property type="match status" value="1"/>
</dbReference>
<keyword evidence="7" id="KW-0808">Transferase</keyword>
<keyword evidence="16" id="KW-0175">Coiled coil</keyword>
<dbReference type="CDD" id="cd06225">
    <property type="entry name" value="HAMP"/>
    <property type="match status" value="1"/>
</dbReference>
<keyword evidence="5" id="KW-0997">Cell inner membrane</keyword>
<dbReference type="SUPFAM" id="SSF47226">
    <property type="entry name" value="Histidine-containing phosphotransfer domain, HPT domain"/>
    <property type="match status" value="1"/>
</dbReference>
<organism evidence="21 22">
    <name type="scientific">Marinobacterium stanieri</name>
    <dbReference type="NCBI Taxonomy" id="49186"/>
    <lineage>
        <taxon>Bacteria</taxon>
        <taxon>Pseudomonadati</taxon>
        <taxon>Pseudomonadota</taxon>
        <taxon>Gammaproteobacteria</taxon>
        <taxon>Oceanospirillales</taxon>
        <taxon>Oceanospirillaceae</taxon>
        <taxon>Marinobacterium</taxon>
    </lineage>
</organism>
<dbReference type="Gene3D" id="3.30.565.10">
    <property type="entry name" value="Histidine kinase-like ATPase, C-terminal domain"/>
    <property type="match status" value="1"/>
</dbReference>
<keyword evidence="13" id="KW-0902">Two-component regulatory system</keyword>
<dbReference type="Pfam" id="PF00512">
    <property type="entry name" value="HisKA"/>
    <property type="match status" value="1"/>
</dbReference>
<dbReference type="Proteomes" id="UP000186895">
    <property type="component" value="Unassembled WGS sequence"/>
</dbReference>